<dbReference type="Ensembl" id="ENSMFAT00000084330.1">
    <property type="protein sequence ID" value="ENSMFAP00000048327.1"/>
    <property type="gene ID" value="ENSMFAG00000064923.1"/>
</dbReference>
<reference evidence="2" key="2">
    <citation type="submission" date="2025-08" db="UniProtKB">
        <authorList>
            <consortium name="Ensembl"/>
        </authorList>
    </citation>
    <scope>IDENTIFICATION</scope>
</reference>
<dbReference type="GeneTree" id="ENSGT00940000165497"/>
<dbReference type="Proteomes" id="UP000233100">
    <property type="component" value="Chromosome X"/>
</dbReference>
<reference evidence="2 3" key="1">
    <citation type="submission" date="2013-03" db="EMBL/GenBank/DDBJ databases">
        <authorList>
            <person name="Warren W."/>
            <person name="Wilson R.K."/>
        </authorList>
    </citation>
    <scope>NUCLEOTIDE SEQUENCE</scope>
</reference>
<dbReference type="PANTHER" id="PTHR46254">
    <property type="entry name" value="PROTEIN GVQW1-RELATED"/>
    <property type="match status" value="1"/>
</dbReference>
<feature type="chain" id="PRO_5030950979" description="Secreted protein" evidence="1">
    <location>
        <begin position="17"/>
        <end position="119"/>
    </location>
</feature>
<keyword evidence="3" id="KW-1185">Reference proteome</keyword>
<dbReference type="AlphaFoldDB" id="A0A7N9CCI5"/>
<proteinExistence type="predicted"/>
<organism evidence="2 3">
    <name type="scientific">Macaca fascicularis</name>
    <name type="common">Crab-eating macaque</name>
    <name type="synonym">Cynomolgus monkey</name>
    <dbReference type="NCBI Taxonomy" id="9541"/>
    <lineage>
        <taxon>Eukaryota</taxon>
        <taxon>Metazoa</taxon>
        <taxon>Chordata</taxon>
        <taxon>Craniata</taxon>
        <taxon>Vertebrata</taxon>
        <taxon>Euteleostomi</taxon>
        <taxon>Mammalia</taxon>
        <taxon>Eutheria</taxon>
        <taxon>Euarchontoglires</taxon>
        <taxon>Primates</taxon>
        <taxon>Haplorrhini</taxon>
        <taxon>Catarrhini</taxon>
        <taxon>Cercopithecidae</taxon>
        <taxon>Cercopithecinae</taxon>
        <taxon>Macaca</taxon>
    </lineage>
</organism>
<name>A0A7N9CCI5_MACFA</name>
<protein>
    <recommendedName>
        <fullName evidence="4">Secreted protein</fullName>
    </recommendedName>
</protein>
<keyword evidence="1" id="KW-0732">Signal</keyword>
<evidence type="ECO:0000313" key="3">
    <source>
        <dbReference type="Proteomes" id="UP000233100"/>
    </source>
</evidence>
<evidence type="ECO:0000313" key="2">
    <source>
        <dbReference type="Ensembl" id="ENSMFAP00000048327.1"/>
    </source>
</evidence>
<evidence type="ECO:0008006" key="4">
    <source>
        <dbReference type="Google" id="ProtNLM"/>
    </source>
</evidence>
<feature type="signal peptide" evidence="1">
    <location>
        <begin position="1"/>
        <end position="16"/>
    </location>
</feature>
<accession>A0A7N9CCI5</accession>
<reference evidence="2" key="3">
    <citation type="submission" date="2025-09" db="UniProtKB">
        <authorList>
            <consortium name="Ensembl"/>
        </authorList>
    </citation>
    <scope>IDENTIFICATION</scope>
</reference>
<dbReference type="PANTHER" id="PTHR46254:SF7">
    <property type="entry name" value="PI4-KINASE N-TERMINAL DOMAIN-CONTAINING PROTEIN"/>
    <property type="match status" value="1"/>
</dbReference>
<evidence type="ECO:0000256" key="1">
    <source>
        <dbReference type="SAM" id="SignalP"/>
    </source>
</evidence>
<sequence>MGLFLLLQLLLFNCQYHPPCVFCLAHDSKTCRFNTVFFFVSYGGIKPSVGGKMFTMPFSCFFCFFETESRSVAQAGVQWHYLGSLQAQPPGFTPVSCLSLPGSWDYRRPPPRSAKFLYF</sequence>